<dbReference type="HOGENOM" id="CLU_3106642_0_0_1"/>
<dbReference type="AlphaFoldDB" id="W4JXV3"/>
<accession>W4JXV3</accession>
<gene>
    <name evidence="1" type="ORF">HETIRDRAFT_411348</name>
</gene>
<proteinExistence type="predicted"/>
<dbReference type="InParanoid" id="W4JXV3"/>
<name>W4JXV3_HETIT</name>
<keyword evidence="2" id="KW-1185">Reference proteome</keyword>
<evidence type="ECO:0000313" key="2">
    <source>
        <dbReference type="Proteomes" id="UP000030671"/>
    </source>
</evidence>
<dbReference type="EMBL" id="KI925462">
    <property type="protein sequence ID" value="ETW78274.1"/>
    <property type="molecule type" value="Genomic_DNA"/>
</dbReference>
<sequence length="51" mass="5924">MREELLRTAGNFAQRPFWNVIETAFLSHAYPPPPNPLNQVDPRLFHLHANV</sequence>
<reference evidence="1 2" key="1">
    <citation type="journal article" date="2012" name="New Phytol.">
        <title>Insight into trade-off between wood decay and parasitism from the genome of a fungal forest pathogen.</title>
        <authorList>
            <person name="Olson A."/>
            <person name="Aerts A."/>
            <person name="Asiegbu F."/>
            <person name="Belbahri L."/>
            <person name="Bouzid O."/>
            <person name="Broberg A."/>
            <person name="Canback B."/>
            <person name="Coutinho P.M."/>
            <person name="Cullen D."/>
            <person name="Dalman K."/>
            <person name="Deflorio G."/>
            <person name="van Diepen L.T."/>
            <person name="Dunand C."/>
            <person name="Duplessis S."/>
            <person name="Durling M."/>
            <person name="Gonthier P."/>
            <person name="Grimwood J."/>
            <person name="Fossdal C.G."/>
            <person name="Hansson D."/>
            <person name="Henrissat B."/>
            <person name="Hietala A."/>
            <person name="Himmelstrand K."/>
            <person name="Hoffmeister D."/>
            <person name="Hogberg N."/>
            <person name="James T.Y."/>
            <person name="Karlsson M."/>
            <person name="Kohler A."/>
            <person name="Kues U."/>
            <person name="Lee Y.H."/>
            <person name="Lin Y.C."/>
            <person name="Lind M."/>
            <person name="Lindquist E."/>
            <person name="Lombard V."/>
            <person name="Lucas S."/>
            <person name="Lunden K."/>
            <person name="Morin E."/>
            <person name="Murat C."/>
            <person name="Park J."/>
            <person name="Raffaello T."/>
            <person name="Rouze P."/>
            <person name="Salamov A."/>
            <person name="Schmutz J."/>
            <person name="Solheim H."/>
            <person name="Stahlberg J."/>
            <person name="Velez H."/>
            <person name="de Vries R.P."/>
            <person name="Wiebenga A."/>
            <person name="Woodward S."/>
            <person name="Yakovlev I."/>
            <person name="Garbelotto M."/>
            <person name="Martin F."/>
            <person name="Grigoriev I.V."/>
            <person name="Stenlid J."/>
        </authorList>
    </citation>
    <scope>NUCLEOTIDE SEQUENCE [LARGE SCALE GENOMIC DNA]</scope>
    <source>
        <strain evidence="1 2">TC 32-1</strain>
    </source>
</reference>
<organism evidence="1 2">
    <name type="scientific">Heterobasidion irregulare (strain TC 32-1)</name>
    <dbReference type="NCBI Taxonomy" id="747525"/>
    <lineage>
        <taxon>Eukaryota</taxon>
        <taxon>Fungi</taxon>
        <taxon>Dikarya</taxon>
        <taxon>Basidiomycota</taxon>
        <taxon>Agaricomycotina</taxon>
        <taxon>Agaricomycetes</taxon>
        <taxon>Russulales</taxon>
        <taxon>Bondarzewiaceae</taxon>
        <taxon>Heterobasidion</taxon>
        <taxon>Heterobasidion annosum species complex</taxon>
    </lineage>
</organism>
<dbReference type="GeneID" id="20672944"/>
<evidence type="ECO:0000313" key="1">
    <source>
        <dbReference type="EMBL" id="ETW78274.1"/>
    </source>
</evidence>
<protein>
    <submittedName>
        <fullName evidence="1">Uncharacterized protein</fullName>
    </submittedName>
</protein>
<dbReference type="Proteomes" id="UP000030671">
    <property type="component" value="Unassembled WGS sequence"/>
</dbReference>
<dbReference type="RefSeq" id="XP_009550258.1">
    <property type="nucleotide sequence ID" value="XM_009551963.1"/>
</dbReference>
<dbReference type="KEGG" id="hir:HETIRDRAFT_411348"/>